<evidence type="ECO:0000313" key="2">
    <source>
        <dbReference type="Proteomes" id="UP000284120"/>
    </source>
</evidence>
<dbReference type="Gene3D" id="3.90.320.10">
    <property type="match status" value="1"/>
</dbReference>
<protein>
    <submittedName>
        <fullName evidence="1">GxxExxY protein</fullName>
    </submittedName>
</protein>
<gene>
    <name evidence="1" type="ORF">DPV69_09190</name>
</gene>
<keyword evidence="2" id="KW-1185">Reference proteome</keyword>
<dbReference type="Proteomes" id="UP000284120">
    <property type="component" value="Unassembled WGS sequence"/>
</dbReference>
<accession>A0A443YX26</accession>
<dbReference type="EMBL" id="SAYW01000002">
    <property type="protein sequence ID" value="RWU08535.1"/>
    <property type="molecule type" value="Genomic_DNA"/>
</dbReference>
<dbReference type="Pfam" id="PF13366">
    <property type="entry name" value="PDDEXK_3"/>
    <property type="match status" value="1"/>
</dbReference>
<reference evidence="1 2" key="1">
    <citation type="submission" date="2018-06" db="EMBL/GenBank/DDBJ databases">
        <title>Pedobacter endophyticus sp. nov., an endophytic bacterium isolated from a leaf of Triticum aestivum.</title>
        <authorList>
            <person name="Zhang L."/>
        </authorList>
    </citation>
    <scope>NUCLEOTIDE SEQUENCE [LARGE SCALE GENOMIC DNA]</scope>
    <source>
        <strain evidence="1 2">CM134L-2</strain>
    </source>
</reference>
<comment type="caution">
    <text evidence="1">The sequence shown here is derived from an EMBL/GenBank/DDBJ whole genome shotgun (WGS) entry which is preliminary data.</text>
</comment>
<dbReference type="RefSeq" id="WP_113647049.1">
    <property type="nucleotide sequence ID" value="NZ_QMHN01000002.1"/>
</dbReference>
<dbReference type="OrthoDB" id="9806869at2"/>
<dbReference type="NCBIfam" id="TIGR04256">
    <property type="entry name" value="GxxExxY"/>
    <property type="match status" value="1"/>
</dbReference>
<organism evidence="1 2">
    <name type="scientific">Pedobacter chitinilyticus</name>
    <dbReference type="NCBI Taxonomy" id="2233776"/>
    <lineage>
        <taxon>Bacteria</taxon>
        <taxon>Pseudomonadati</taxon>
        <taxon>Bacteroidota</taxon>
        <taxon>Sphingobacteriia</taxon>
        <taxon>Sphingobacteriales</taxon>
        <taxon>Sphingobacteriaceae</taxon>
        <taxon>Pedobacter</taxon>
    </lineage>
</organism>
<sequence>METEDLATYDELTRKIIGCCFEVHNILGPGFLEKIYVNALKIKLQQKGIFFETEKEFIVKFENTIIGKFRCDLLVENKVIVELKSVTGYQPKLFQNQLISYLRASKIKTGLLINFGNTSCEIKRLSV</sequence>
<dbReference type="AlphaFoldDB" id="A0A443YX26"/>
<proteinExistence type="predicted"/>
<name>A0A443YX26_9SPHI</name>
<evidence type="ECO:0000313" key="1">
    <source>
        <dbReference type="EMBL" id="RWU08535.1"/>
    </source>
</evidence>
<dbReference type="InterPro" id="IPR011604">
    <property type="entry name" value="PDDEXK-like_dom_sf"/>
</dbReference>
<dbReference type="InterPro" id="IPR026350">
    <property type="entry name" value="GxxExxY"/>
</dbReference>